<name>A0A397PF23_9SPHN</name>
<dbReference type="InterPro" id="IPR001633">
    <property type="entry name" value="EAL_dom"/>
</dbReference>
<feature type="domain" description="Response regulatory" evidence="2">
    <location>
        <begin position="20"/>
        <end position="136"/>
    </location>
</feature>
<dbReference type="CDD" id="cd01948">
    <property type="entry name" value="EAL"/>
    <property type="match status" value="1"/>
</dbReference>
<evidence type="ECO:0000313" key="6">
    <source>
        <dbReference type="Proteomes" id="UP000266568"/>
    </source>
</evidence>
<dbReference type="InterPro" id="IPR011006">
    <property type="entry name" value="CheY-like_superfamily"/>
</dbReference>
<dbReference type="InterPro" id="IPR001789">
    <property type="entry name" value="Sig_transdc_resp-reg_receiver"/>
</dbReference>
<dbReference type="InterPro" id="IPR029787">
    <property type="entry name" value="Nucleotide_cyclase"/>
</dbReference>
<dbReference type="InterPro" id="IPR035919">
    <property type="entry name" value="EAL_sf"/>
</dbReference>
<dbReference type="OrthoDB" id="9814202at2"/>
<organism evidence="5 6">
    <name type="scientific">Hephaestia caeni</name>
    <dbReference type="NCBI Taxonomy" id="645617"/>
    <lineage>
        <taxon>Bacteria</taxon>
        <taxon>Pseudomonadati</taxon>
        <taxon>Pseudomonadota</taxon>
        <taxon>Alphaproteobacteria</taxon>
        <taxon>Sphingomonadales</taxon>
        <taxon>Sphingomonadaceae</taxon>
        <taxon>Hephaestia</taxon>
    </lineage>
</organism>
<dbReference type="PROSITE" id="PS50887">
    <property type="entry name" value="GGDEF"/>
    <property type="match status" value="1"/>
</dbReference>
<accession>A0A397PF23</accession>
<dbReference type="Gene3D" id="3.40.50.2300">
    <property type="match status" value="1"/>
</dbReference>
<dbReference type="InterPro" id="IPR000160">
    <property type="entry name" value="GGDEF_dom"/>
</dbReference>
<dbReference type="SUPFAM" id="SSF141868">
    <property type="entry name" value="EAL domain-like"/>
    <property type="match status" value="1"/>
</dbReference>
<dbReference type="SMART" id="SM00052">
    <property type="entry name" value="EAL"/>
    <property type="match status" value="1"/>
</dbReference>
<dbReference type="PANTHER" id="PTHR33121:SF79">
    <property type="entry name" value="CYCLIC DI-GMP PHOSPHODIESTERASE PDED-RELATED"/>
    <property type="match status" value="1"/>
</dbReference>
<keyword evidence="1" id="KW-0597">Phosphoprotein</keyword>
<dbReference type="PROSITE" id="PS50883">
    <property type="entry name" value="EAL"/>
    <property type="match status" value="1"/>
</dbReference>
<dbReference type="PROSITE" id="PS50110">
    <property type="entry name" value="RESPONSE_REGULATORY"/>
    <property type="match status" value="1"/>
</dbReference>
<feature type="modified residue" description="4-aspartylphosphate" evidence="1">
    <location>
        <position position="69"/>
    </location>
</feature>
<comment type="caution">
    <text evidence="5">The sequence shown here is derived from an EMBL/GenBank/DDBJ whole genome shotgun (WGS) entry which is preliminary data.</text>
</comment>
<feature type="domain" description="EAL" evidence="3">
    <location>
        <begin position="413"/>
        <end position="664"/>
    </location>
</feature>
<protein>
    <submittedName>
        <fullName evidence="5">Diguanylate cyclase (GGDEF)-like protein</fullName>
    </submittedName>
</protein>
<dbReference type="GO" id="GO:0000160">
    <property type="term" value="P:phosphorelay signal transduction system"/>
    <property type="evidence" value="ECO:0007669"/>
    <property type="project" value="InterPro"/>
</dbReference>
<feature type="domain" description="GGDEF" evidence="4">
    <location>
        <begin position="271"/>
        <end position="406"/>
    </location>
</feature>
<gene>
    <name evidence="5" type="ORF">DFR49_0303</name>
</gene>
<dbReference type="Gene3D" id="3.20.20.450">
    <property type="entry name" value="EAL domain"/>
    <property type="match status" value="1"/>
</dbReference>
<dbReference type="SUPFAM" id="SSF52172">
    <property type="entry name" value="CheY-like"/>
    <property type="match status" value="1"/>
</dbReference>
<keyword evidence="6" id="KW-1185">Reference proteome</keyword>
<dbReference type="SUPFAM" id="SSF55073">
    <property type="entry name" value="Nucleotide cyclase"/>
    <property type="match status" value="1"/>
</dbReference>
<dbReference type="Pfam" id="PF00563">
    <property type="entry name" value="EAL"/>
    <property type="match status" value="1"/>
</dbReference>
<reference evidence="5 6" key="1">
    <citation type="submission" date="2018-08" db="EMBL/GenBank/DDBJ databases">
        <title>Genomic Encyclopedia of Type Strains, Phase IV (KMG-IV): sequencing the most valuable type-strain genomes for metagenomic binning, comparative biology and taxonomic classification.</title>
        <authorList>
            <person name="Goeker M."/>
        </authorList>
    </citation>
    <scope>NUCLEOTIDE SEQUENCE [LARGE SCALE GENOMIC DNA]</scope>
    <source>
        <strain evidence="5 6">DSM 25527</strain>
    </source>
</reference>
<dbReference type="PANTHER" id="PTHR33121">
    <property type="entry name" value="CYCLIC DI-GMP PHOSPHODIESTERASE PDEF"/>
    <property type="match status" value="1"/>
</dbReference>
<dbReference type="InterPro" id="IPR043128">
    <property type="entry name" value="Rev_trsase/Diguanyl_cyclase"/>
</dbReference>
<dbReference type="NCBIfam" id="TIGR00254">
    <property type="entry name" value="GGDEF"/>
    <property type="match status" value="1"/>
</dbReference>
<dbReference type="GO" id="GO:0071111">
    <property type="term" value="F:cyclic-guanylate-specific phosphodiesterase activity"/>
    <property type="evidence" value="ECO:0007669"/>
    <property type="project" value="InterPro"/>
</dbReference>
<evidence type="ECO:0000259" key="4">
    <source>
        <dbReference type="PROSITE" id="PS50887"/>
    </source>
</evidence>
<dbReference type="AlphaFoldDB" id="A0A397PF23"/>
<dbReference type="Pfam" id="PF00990">
    <property type="entry name" value="GGDEF"/>
    <property type="match status" value="1"/>
</dbReference>
<dbReference type="SMART" id="SM00267">
    <property type="entry name" value="GGDEF"/>
    <property type="match status" value="1"/>
</dbReference>
<dbReference type="Proteomes" id="UP000266568">
    <property type="component" value="Unassembled WGS sequence"/>
</dbReference>
<dbReference type="InterPro" id="IPR050706">
    <property type="entry name" value="Cyclic-di-GMP_PDE-like"/>
</dbReference>
<sequence length="664" mass="68887">MRKGGDGVLSEADAAQPERAVPLFVLSFRQRDELAASVSGAGWRVVAARRADDAERRFLASGAQIALVDARGALSDGLAAARALGDMIAATGNAMLVLVSHTDVAALGDFIEAGATHFLTSPHGEGELLQALRCAERHAERVAGNRADVVRAAPLGWHAQPGSKRIEPTAALASLIGNGGALAWRTALAMLAPGERTAAIAKLRQLLAQPGDATAIVHDLAGIGRVVTHLRSGADGTIEAVVEPVAVGTATTTRDAAGARRWLDRRLGEGAPIGVALIALTRFDLVNAAHGRAAGDALLAAAVARIEHVTREVMGRRAIVARVGGAEFLVASEAPHAQLMLLAAQLADQIGRAFPIGALTTTVGCRIGVACRRDGDDAAALLRHASEALAEAKASDGATIRDACADGEPAAPIEALALDLRHALDRGEIDVLFQPQVAIASGRIVGAEALARWRHPRFGELGAEVLFAAAERADLAIALSDHVQRLALTRAAAWPGALAHLRVAVNLTAADIARPGFADLFLDRVDTSGFPRQRLTAEITESGLIDDLGAAAALLAALRSAGLRIAIDDFGTGYSSLAYLKALPLDTLKIDKRLSQDITGSARDRVVVRGVIDMARSLGLTVVAEGVETAEQLDLLAKEGCQIYQGFLCAEPLTSEALAALVGG</sequence>
<dbReference type="EMBL" id="QXDC01000002">
    <property type="protein sequence ID" value="RIA45777.1"/>
    <property type="molecule type" value="Genomic_DNA"/>
</dbReference>
<evidence type="ECO:0000256" key="1">
    <source>
        <dbReference type="PROSITE-ProRule" id="PRU00169"/>
    </source>
</evidence>
<evidence type="ECO:0000313" key="5">
    <source>
        <dbReference type="EMBL" id="RIA45777.1"/>
    </source>
</evidence>
<proteinExistence type="predicted"/>
<dbReference type="Gene3D" id="3.30.70.270">
    <property type="match status" value="1"/>
</dbReference>
<evidence type="ECO:0000259" key="3">
    <source>
        <dbReference type="PROSITE" id="PS50883"/>
    </source>
</evidence>
<evidence type="ECO:0000259" key="2">
    <source>
        <dbReference type="PROSITE" id="PS50110"/>
    </source>
</evidence>